<accession>A0A377NGD8</accession>
<sequence length="30" mass="3501">MLRKLSRRHDGVSVYKNLTALTFHCRGILD</sequence>
<gene>
    <name evidence="1" type="ORF">NCTC12157_03589</name>
</gene>
<dbReference type="AlphaFoldDB" id="A0A377NGD8"/>
<organism evidence="1 2">
    <name type="scientific">Ewingella americana</name>
    <dbReference type="NCBI Taxonomy" id="41202"/>
    <lineage>
        <taxon>Bacteria</taxon>
        <taxon>Pseudomonadati</taxon>
        <taxon>Pseudomonadota</taxon>
        <taxon>Gammaproteobacteria</taxon>
        <taxon>Enterobacterales</taxon>
        <taxon>Yersiniaceae</taxon>
        <taxon>Ewingella</taxon>
    </lineage>
</organism>
<evidence type="ECO:0000313" key="2">
    <source>
        <dbReference type="Proteomes" id="UP000254304"/>
    </source>
</evidence>
<evidence type="ECO:0000313" key="1">
    <source>
        <dbReference type="EMBL" id="STQ45838.1"/>
    </source>
</evidence>
<dbReference type="Proteomes" id="UP000254304">
    <property type="component" value="Unassembled WGS sequence"/>
</dbReference>
<dbReference type="EMBL" id="UGGO01000001">
    <property type="protein sequence ID" value="STQ45838.1"/>
    <property type="molecule type" value="Genomic_DNA"/>
</dbReference>
<protein>
    <submittedName>
        <fullName evidence="1">Uncharacterized protein</fullName>
    </submittedName>
</protein>
<proteinExistence type="predicted"/>
<name>A0A377NGD8_9GAMM</name>
<reference evidence="1 2" key="1">
    <citation type="submission" date="2018-06" db="EMBL/GenBank/DDBJ databases">
        <authorList>
            <consortium name="Pathogen Informatics"/>
            <person name="Doyle S."/>
        </authorList>
    </citation>
    <scope>NUCLEOTIDE SEQUENCE [LARGE SCALE GENOMIC DNA]</scope>
    <source>
        <strain evidence="1 2">NCTC12157</strain>
    </source>
</reference>